<feature type="domain" description="Amine oxidase" evidence="1">
    <location>
        <begin position="72"/>
        <end position="309"/>
    </location>
</feature>
<keyword evidence="3" id="KW-1185">Reference proteome</keyword>
<evidence type="ECO:0000313" key="2">
    <source>
        <dbReference type="EMBL" id="TBN53403.1"/>
    </source>
</evidence>
<dbReference type="InterPro" id="IPR036188">
    <property type="entry name" value="FAD/NAD-bd_sf"/>
</dbReference>
<organism evidence="2 3">
    <name type="scientific">Hansschlegelia quercus</name>
    <dbReference type="NCBI Taxonomy" id="2528245"/>
    <lineage>
        <taxon>Bacteria</taxon>
        <taxon>Pseudomonadati</taxon>
        <taxon>Pseudomonadota</taxon>
        <taxon>Alphaproteobacteria</taxon>
        <taxon>Hyphomicrobiales</taxon>
        <taxon>Methylopilaceae</taxon>
        <taxon>Hansschlegelia</taxon>
    </lineage>
</organism>
<accession>A0A4Q9GGZ8</accession>
<reference evidence="2 3" key="1">
    <citation type="submission" date="2019-02" db="EMBL/GenBank/DDBJ databases">
        <title>Hansschlegelia quercus sp. nov., a novel methylotrophic bacterium from buds of oak (Quercus robur L.).</title>
        <authorList>
            <person name="Agafonova N.V."/>
            <person name="Kaparullina E.N."/>
            <person name="Grouzdev D.S."/>
            <person name="Doronina N.V."/>
        </authorList>
    </citation>
    <scope>NUCLEOTIDE SEQUENCE [LARGE SCALE GENOMIC DNA]</scope>
    <source>
        <strain evidence="2 3">Dub</strain>
    </source>
</reference>
<dbReference type="AlphaFoldDB" id="A0A4Q9GGZ8"/>
<dbReference type="OrthoDB" id="5792777at2"/>
<proteinExistence type="predicted"/>
<dbReference type="PANTHER" id="PTHR16128">
    <property type="entry name" value="FAD/NAD(P)-BINDING OXIDOREDUCTASE FAMILY PROTEIN"/>
    <property type="match status" value="1"/>
</dbReference>
<dbReference type="SUPFAM" id="SSF51905">
    <property type="entry name" value="FAD/NAD(P)-binding domain"/>
    <property type="match status" value="1"/>
</dbReference>
<comment type="caution">
    <text evidence="2">The sequence shown here is derived from an EMBL/GenBank/DDBJ whole genome shotgun (WGS) entry which is preliminary data.</text>
</comment>
<sequence length="317" mass="32719">MATPRVAIVGAGIAGLAAARVLADAGCAVRVFDKGRAIGGRLAHRRSDFGGFDHGAQYVRAEGETFRFYLEEAEQAGAIARWPAMEAAAGDGRPVYVGAPGMSGLVAPLAKGLDILSGVTVAAASLSDDGWRLGADDDSFLGRFDALVVAIPAPQALELFEGHPVADPLLGATYAPCLAGLFAFESLSGMPEVAREEDGPLAWVAHDGGKPGRGEAATIAVHAGADWSQSHLETPKGAVAAALLMALKARHPALGEPTHVDAHRWLYARVEQALGVACVFDADARLAFCGDYCLGPRVEAAFDSGRAAGEALRATLV</sequence>
<dbReference type="Pfam" id="PF01593">
    <property type="entry name" value="Amino_oxidase"/>
    <property type="match status" value="1"/>
</dbReference>
<evidence type="ECO:0000259" key="1">
    <source>
        <dbReference type="Pfam" id="PF01593"/>
    </source>
</evidence>
<dbReference type="PRINTS" id="PR00419">
    <property type="entry name" value="ADXRDTASE"/>
</dbReference>
<protein>
    <submittedName>
        <fullName evidence="2">FAD-binding protein</fullName>
    </submittedName>
</protein>
<dbReference type="Pfam" id="PF13450">
    <property type="entry name" value="NAD_binding_8"/>
    <property type="match status" value="1"/>
</dbReference>
<evidence type="ECO:0000313" key="3">
    <source>
        <dbReference type="Proteomes" id="UP000291613"/>
    </source>
</evidence>
<dbReference type="PANTHER" id="PTHR16128:SF5">
    <property type="entry name" value="FAD_NAD(P)-BINDING OXIDOREDUCTASE FAMILY PROTEIN"/>
    <property type="match status" value="1"/>
</dbReference>
<gene>
    <name evidence="2" type="ORF">EYR15_10330</name>
</gene>
<dbReference type="Gene3D" id="3.50.50.60">
    <property type="entry name" value="FAD/NAD(P)-binding domain"/>
    <property type="match status" value="1"/>
</dbReference>
<dbReference type="Proteomes" id="UP000291613">
    <property type="component" value="Unassembled WGS sequence"/>
</dbReference>
<dbReference type="EMBL" id="SIUB01000004">
    <property type="protein sequence ID" value="TBN53403.1"/>
    <property type="molecule type" value="Genomic_DNA"/>
</dbReference>
<dbReference type="Gene3D" id="3.90.660.10">
    <property type="match status" value="1"/>
</dbReference>
<dbReference type="RefSeq" id="WP_131003461.1">
    <property type="nucleotide sequence ID" value="NZ_JBHSZR010000007.1"/>
</dbReference>
<dbReference type="InterPro" id="IPR002937">
    <property type="entry name" value="Amino_oxidase"/>
</dbReference>
<name>A0A4Q9GGZ8_9HYPH</name>
<dbReference type="GO" id="GO:0016491">
    <property type="term" value="F:oxidoreductase activity"/>
    <property type="evidence" value="ECO:0007669"/>
    <property type="project" value="InterPro"/>
</dbReference>